<dbReference type="Proteomes" id="UP000499080">
    <property type="component" value="Unassembled WGS sequence"/>
</dbReference>
<protein>
    <submittedName>
        <fullName evidence="1">Uncharacterized protein</fullName>
    </submittedName>
</protein>
<keyword evidence="2" id="KW-1185">Reference proteome</keyword>
<reference evidence="1 2" key="1">
    <citation type="journal article" date="2019" name="Sci. Rep.">
        <title>Orb-weaving spider Araneus ventricosus genome elucidates the spidroin gene catalogue.</title>
        <authorList>
            <person name="Kono N."/>
            <person name="Nakamura H."/>
            <person name="Ohtoshi R."/>
            <person name="Moran D.A.P."/>
            <person name="Shinohara A."/>
            <person name="Yoshida Y."/>
            <person name="Fujiwara M."/>
            <person name="Mori M."/>
            <person name="Tomita M."/>
            <person name="Arakawa K."/>
        </authorList>
    </citation>
    <scope>NUCLEOTIDE SEQUENCE [LARGE SCALE GENOMIC DNA]</scope>
</reference>
<proteinExistence type="predicted"/>
<sequence>MPIYSSKAPTTCVPNFMAQRNRVQGNQLFSVTHDLYYLSKSGGNVDQDKLYSDQVKSKINSYEEGENRPDDIYSKFDIIDIKGCFSDSDVKDFYTEAEAYDKEVITIRSTQVFADEAKLYVKVKDSDDDVMIGRRYCSFQRACFGSSSPVTSAPMKAWLSRKPRDEGELFFAIAPISGGCAARNVRRDGMA</sequence>
<dbReference type="EMBL" id="BGPR01001877">
    <property type="protein sequence ID" value="GBM63608.1"/>
    <property type="molecule type" value="Genomic_DNA"/>
</dbReference>
<organism evidence="1 2">
    <name type="scientific">Araneus ventricosus</name>
    <name type="common">Orbweaver spider</name>
    <name type="synonym">Epeira ventricosa</name>
    <dbReference type="NCBI Taxonomy" id="182803"/>
    <lineage>
        <taxon>Eukaryota</taxon>
        <taxon>Metazoa</taxon>
        <taxon>Ecdysozoa</taxon>
        <taxon>Arthropoda</taxon>
        <taxon>Chelicerata</taxon>
        <taxon>Arachnida</taxon>
        <taxon>Araneae</taxon>
        <taxon>Araneomorphae</taxon>
        <taxon>Entelegynae</taxon>
        <taxon>Araneoidea</taxon>
        <taxon>Araneidae</taxon>
        <taxon>Araneus</taxon>
    </lineage>
</organism>
<accession>A0A4Y2HEA4</accession>
<gene>
    <name evidence="1" type="ORF">AVEN_65885_1</name>
</gene>
<name>A0A4Y2HEA4_ARAVE</name>
<evidence type="ECO:0000313" key="1">
    <source>
        <dbReference type="EMBL" id="GBM63608.1"/>
    </source>
</evidence>
<evidence type="ECO:0000313" key="2">
    <source>
        <dbReference type="Proteomes" id="UP000499080"/>
    </source>
</evidence>
<dbReference type="AlphaFoldDB" id="A0A4Y2HEA4"/>
<comment type="caution">
    <text evidence="1">The sequence shown here is derived from an EMBL/GenBank/DDBJ whole genome shotgun (WGS) entry which is preliminary data.</text>
</comment>